<dbReference type="GO" id="GO:0031071">
    <property type="term" value="F:cysteine desulfurase activity"/>
    <property type="evidence" value="ECO:0007669"/>
    <property type="project" value="UniProtKB-EC"/>
</dbReference>
<organism evidence="5 6">
    <name type="scientific">Zarconia navalis LEGE 11467</name>
    <dbReference type="NCBI Taxonomy" id="1828826"/>
    <lineage>
        <taxon>Bacteria</taxon>
        <taxon>Bacillati</taxon>
        <taxon>Cyanobacteriota</taxon>
        <taxon>Cyanophyceae</taxon>
        <taxon>Oscillatoriophycideae</taxon>
        <taxon>Oscillatoriales</taxon>
        <taxon>Oscillatoriales incertae sedis</taxon>
        <taxon>Zarconia</taxon>
        <taxon>Zarconia navalis</taxon>
    </lineage>
</organism>
<protein>
    <submittedName>
        <fullName evidence="5">Aminotransferase class V-fold PLP-dependent enzyme</fullName>
    </submittedName>
</protein>
<feature type="non-terminal residue" evidence="5">
    <location>
        <position position="189"/>
    </location>
</feature>
<evidence type="ECO:0000313" key="5">
    <source>
        <dbReference type="EMBL" id="MBE9042736.1"/>
    </source>
</evidence>
<evidence type="ECO:0000256" key="3">
    <source>
        <dbReference type="ARBA" id="ARBA00050776"/>
    </source>
</evidence>
<evidence type="ECO:0000313" key="6">
    <source>
        <dbReference type="Proteomes" id="UP000621799"/>
    </source>
</evidence>
<dbReference type="InterPro" id="IPR000192">
    <property type="entry name" value="Aminotrans_V_dom"/>
</dbReference>
<dbReference type="SUPFAM" id="SSF53383">
    <property type="entry name" value="PLP-dependent transferases"/>
    <property type="match status" value="1"/>
</dbReference>
<name>A0A928W2D5_9CYAN</name>
<comment type="similarity">
    <text evidence="2">Belongs to the class-V pyridoxal-phosphate-dependent aminotransferase family. NifS/IscS subfamily.</text>
</comment>
<dbReference type="InterPro" id="IPR015424">
    <property type="entry name" value="PyrdxlP-dep_Trfase"/>
</dbReference>
<dbReference type="PANTHER" id="PTHR11601:SF34">
    <property type="entry name" value="CYSTEINE DESULFURASE"/>
    <property type="match status" value="1"/>
</dbReference>
<reference evidence="5" key="1">
    <citation type="submission" date="2020-10" db="EMBL/GenBank/DDBJ databases">
        <authorList>
            <person name="Castelo-Branco R."/>
            <person name="Eusebio N."/>
            <person name="Adriana R."/>
            <person name="Vieira A."/>
            <person name="Brugerolle De Fraissinette N."/>
            <person name="Rezende De Castro R."/>
            <person name="Schneider M.P."/>
            <person name="Vasconcelos V."/>
            <person name="Leao P.N."/>
        </authorList>
    </citation>
    <scope>NUCLEOTIDE SEQUENCE</scope>
    <source>
        <strain evidence="5">LEGE 11467</strain>
    </source>
</reference>
<keyword evidence="6" id="KW-1185">Reference proteome</keyword>
<sequence length="189" mass="20453">MQIYLDYSATTPPRSEAIAAMEQAMTQQWGNPSSLHEWGQQAATLVEEARIEVGELINAPSTEIVFTSGGTEANNLALIGVASRYPTPQHLVISSVEHSAIAEPARLLEQRGWQVTRLPVNGEGRVHPKALQDAIQANTVLVSIIYGQSEVGTIQPIQVLGDIARSRGILFHTDAVQVAGRLLVDVQQL</sequence>
<comment type="cofactor">
    <cofactor evidence="1">
        <name>pyridoxal 5'-phosphate</name>
        <dbReference type="ChEBI" id="CHEBI:597326"/>
    </cofactor>
</comment>
<keyword evidence="5" id="KW-0808">Transferase</keyword>
<comment type="caution">
    <text evidence="5">The sequence shown here is derived from an EMBL/GenBank/DDBJ whole genome shotgun (WGS) entry which is preliminary data.</text>
</comment>
<dbReference type="Proteomes" id="UP000621799">
    <property type="component" value="Unassembled WGS sequence"/>
</dbReference>
<dbReference type="AlphaFoldDB" id="A0A928W2D5"/>
<dbReference type="InterPro" id="IPR015422">
    <property type="entry name" value="PyrdxlP-dep_Trfase_small"/>
</dbReference>
<dbReference type="Pfam" id="PF00266">
    <property type="entry name" value="Aminotran_5"/>
    <property type="match status" value="1"/>
</dbReference>
<comment type="catalytic activity">
    <reaction evidence="3">
        <text>(sulfur carrier)-H + L-cysteine = (sulfur carrier)-SH + L-alanine</text>
        <dbReference type="Rhea" id="RHEA:43892"/>
        <dbReference type="Rhea" id="RHEA-COMP:14737"/>
        <dbReference type="Rhea" id="RHEA-COMP:14739"/>
        <dbReference type="ChEBI" id="CHEBI:29917"/>
        <dbReference type="ChEBI" id="CHEBI:35235"/>
        <dbReference type="ChEBI" id="CHEBI:57972"/>
        <dbReference type="ChEBI" id="CHEBI:64428"/>
        <dbReference type="EC" id="2.8.1.7"/>
    </reaction>
</comment>
<keyword evidence="5" id="KW-0032">Aminotransferase</keyword>
<dbReference type="GO" id="GO:0008483">
    <property type="term" value="F:transaminase activity"/>
    <property type="evidence" value="ECO:0007669"/>
    <property type="project" value="UniProtKB-KW"/>
</dbReference>
<evidence type="ECO:0000256" key="2">
    <source>
        <dbReference type="ARBA" id="ARBA00006490"/>
    </source>
</evidence>
<dbReference type="Gene3D" id="3.40.640.10">
    <property type="entry name" value="Type I PLP-dependent aspartate aminotransferase-like (Major domain)"/>
    <property type="match status" value="1"/>
</dbReference>
<dbReference type="InterPro" id="IPR015421">
    <property type="entry name" value="PyrdxlP-dep_Trfase_major"/>
</dbReference>
<dbReference type="PANTHER" id="PTHR11601">
    <property type="entry name" value="CYSTEINE DESULFURYLASE FAMILY MEMBER"/>
    <property type="match status" value="1"/>
</dbReference>
<dbReference type="EMBL" id="JADEXN010000422">
    <property type="protein sequence ID" value="MBE9042736.1"/>
    <property type="molecule type" value="Genomic_DNA"/>
</dbReference>
<gene>
    <name evidence="5" type="ORF">IQ235_18410</name>
</gene>
<feature type="domain" description="Aminotransferase class V" evidence="4">
    <location>
        <begin position="3"/>
        <end position="189"/>
    </location>
</feature>
<dbReference type="Gene3D" id="3.90.1150.10">
    <property type="entry name" value="Aspartate Aminotransferase, domain 1"/>
    <property type="match status" value="1"/>
</dbReference>
<accession>A0A928W2D5</accession>
<proteinExistence type="inferred from homology"/>
<dbReference type="RefSeq" id="WP_264322885.1">
    <property type="nucleotide sequence ID" value="NZ_JADEXN010000422.1"/>
</dbReference>
<evidence type="ECO:0000256" key="1">
    <source>
        <dbReference type="ARBA" id="ARBA00001933"/>
    </source>
</evidence>
<evidence type="ECO:0000259" key="4">
    <source>
        <dbReference type="Pfam" id="PF00266"/>
    </source>
</evidence>